<organism evidence="7 8">
    <name type="scientific">Desulfamplus magnetovallimortis</name>
    <dbReference type="NCBI Taxonomy" id="1246637"/>
    <lineage>
        <taxon>Bacteria</taxon>
        <taxon>Pseudomonadati</taxon>
        <taxon>Thermodesulfobacteriota</taxon>
        <taxon>Desulfobacteria</taxon>
        <taxon>Desulfobacterales</taxon>
        <taxon>Desulfobacteraceae</taxon>
        <taxon>Desulfamplus</taxon>
    </lineage>
</organism>
<dbReference type="PROSITE" id="PS01126">
    <property type="entry name" value="EF_TS_1"/>
    <property type="match status" value="1"/>
</dbReference>
<dbReference type="FunFam" id="1.10.8.10:FF:000001">
    <property type="entry name" value="Elongation factor Ts"/>
    <property type="match status" value="1"/>
</dbReference>
<evidence type="ECO:0000256" key="2">
    <source>
        <dbReference type="ARBA" id="ARBA00016956"/>
    </source>
</evidence>
<dbReference type="InterPro" id="IPR001816">
    <property type="entry name" value="Transl_elong_EFTs/EF1B"/>
</dbReference>
<dbReference type="Gene3D" id="1.10.8.10">
    <property type="entry name" value="DNA helicase RuvA subunit, C-terminal domain"/>
    <property type="match status" value="1"/>
</dbReference>
<dbReference type="InterPro" id="IPR014039">
    <property type="entry name" value="Transl_elong_EFTs/EF1B_dimer"/>
</dbReference>
<evidence type="ECO:0000259" key="6">
    <source>
        <dbReference type="Pfam" id="PF00889"/>
    </source>
</evidence>
<dbReference type="CDD" id="cd14275">
    <property type="entry name" value="UBA_EF-Ts"/>
    <property type="match status" value="1"/>
</dbReference>
<dbReference type="STRING" id="1246637.MTBBW1_10023"/>
<evidence type="ECO:0000256" key="4">
    <source>
        <dbReference type="ARBA" id="ARBA00022917"/>
    </source>
</evidence>
<evidence type="ECO:0000313" key="7">
    <source>
        <dbReference type="EMBL" id="SLM27364.1"/>
    </source>
</evidence>
<evidence type="ECO:0000256" key="3">
    <source>
        <dbReference type="ARBA" id="ARBA00022768"/>
    </source>
</evidence>
<proteinExistence type="inferred from homology"/>
<dbReference type="NCBIfam" id="TIGR00116">
    <property type="entry name" value="tsf"/>
    <property type="match status" value="2"/>
</dbReference>
<dbReference type="HAMAP" id="MF_00050">
    <property type="entry name" value="EF_Ts"/>
    <property type="match status" value="1"/>
</dbReference>
<dbReference type="InterPro" id="IPR018101">
    <property type="entry name" value="Transl_elong_Ts_CS"/>
</dbReference>
<dbReference type="OrthoDB" id="9808348at2"/>
<accession>A0A1W1H4J5</accession>
<dbReference type="GO" id="GO:0003746">
    <property type="term" value="F:translation elongation factor activity"/>
    <property type="evidence" value="ECO:0007669"/>
    <property type="project" value="UniProtKB-UniRule"/>
</dbReference>
<protein>
    <recommendedName>
        <fullName evidence="2 5">Elongation factor Ts</fullName>
        <shortName evidence="5">EF-Ts</shortName>
    </recommendedName>
</protein>
<feature type="domain" description="Translation elongation factor EFTs/EF1B dimerisation" evidence="6">
    <location>
        <begin position="56"/>
        <end position="198"/>
    </location>
</feature>
<keyword evidence="4 5" id="KW-0648">Protein biosynthesis</keyword>
<comment type="similarity">
    <text evidence="1 5">Belongs to the EF-Ts family.</text>
</comment>
<gene>
    <name evidence="5 7" type="primary">tsf</name>
    <name evidence="7" type="ORF">MTBBW1_10023</name>
</gene>
<dbReference type="RefSeq" id="WP_080797527.1">
    <property type="nucleotide sequence ID" value="NZ_LT828540.1"/>
</dbReference>
<name>A0A1W1H4J5_9BACT</name>
<dbReference type="Pfam" id="PF00889">
    <property type="entry name" value="EF_TS"/>
    <property type="match status" value="1"/>
</dbReference>
<dbReference type="SUPFAM" id="SSF54713">
    <property type="entry name" value="Elongation factor Ts (EF-Ts), dimerisation domain"/>
    <property type="match status" value="1"/>
</dbReference>
<dbReference type="PANTHER" id="PTHR11741:SF0">
    <property type="entry name" value="ELONGATION FACTOR TS, MITOCHONDRIAL"/>
    <property type="match status" value="1"/>
</dbReference>
<comment type="function">
    <text evidence="5">Associates with the EF-Tu.GDP complex and induces the exchange of GDP to GTP. It remains bound to the aminoacyl-tRNA.EF-Tu.GTP complex up to the GTP hydrolysis stage on the ribosome.</text>
</comment>
<evidence type="ECO:0000256" key="5">
    <source>
        <dbReference type="HAMAP-Rule" id="MF_00050"/>
    </source>
</evidence>
<evidence type="ECO:0000313" key="8">
    <source>
        <dbReference type="Proteomes" id="UP000191931"/>
    </source>
</evidence>
<evidence type="ECO:0000256" key="1">
    <source>
        <dbReference type="ARBA" id="ARBA00005532"/>
    </source>
</evidence>
<reference evidence="7 8" key="1">
    <citation type="submission" date="2017-03" db="EMBL/GenBank/DDBJ databases">
        <authorList>
            <person name="Afonso C.L."/>
            <person name="Miller P.J."/>
            <person name="Scott M.A."/>
            <person name="Spackman E."/>
            <person name="Goraichik I."/>
            <person name="Dimitrov K.M."/>
            <person name="Suarez D.L."/>
            <person name="Swayne D.E."/>
        </authorList>
    </citation>
    <scope>NUCLEOTIDE SEQUENCE [LARGE SCALE GENOMIC DNA]</scope>
    <source>
        <strain evidence="7">PRJEB14757</strain>
    </source>
</reference>
<feature type="region of interest" description="Involved in Mg(2+) ion dislocation from EF-Tu" evidence="5">
    <location>
        <begin position="82"/>
        <end position="85"/>
    </location>
</feature>
<dbReference type="InterPro" id="IPR036402">
    <property type="entry name" value="EF-Ts_dimer_sf"/>
</dbReference>
<keyword evidence="8" id="KW-1185">Reference proteome</keyword>
<dbReference type="EMBL" id="FWEV01000001">
    <property type="protein sequence ID" value="SLM27364.1"/>
    <property type="molecule type" value="Genomic_DNA"/>
</dbReference>
<dbReference type="Gene3D" id="1.10.286.20">
    <property type="match status" value="1"/>
</dbReference>
<dbReference type="InterPro" id="IPR009060">
    <property type="entry name" value="UBA-like_sf"/>
</dbReference>
<comment type="subcellular location">
    <subcellularLocation>
        <location evidence="5">Cytoplasm</location>
    </subcellularLocation>
</comment>
<dbReference type="SUPFAM" id="SSF46934">
    <property type="entry name" value="UBA-like"/>
    <property type="match status" value="1"/>
</dbReference>
<dbReference type="FunFam" id="1.10.286.20:FF:000001">
    <property type="entry name" value="Elongation factor Ts"/>
    <property type="match status" value="1"/>
</dbReference>
<keyword evidence="3 5" id="KW-0251">Elongation factor</keyword>
<dbReference type="Proteomes" id="UP000191931">
    <property type="component" value="Unassembled WGS sequence"/>
</dbReference>
<dbReference type="GO" id="GO:0005737">
    <property type="term" value="C:cytoplasm"/>
    <property type="evidence" value="ECO:0007669"/>
    <property type="project" value="UniProtKB-SubCell"/>
</dbReference>
<keyword evidence="5" id="KW-0963">Cytoplasm</keyword>
<dbReference type="Gene3D" id="3.30.479.20">
    <property type="entry name" value="Elongation factor Ts, dimerisation domain"/>
    <property type="match status" value="1"/>
</dbReference>
<dbReference type="PANTHER" id="PTHR11741">
    <property type="entry name" value="ELONGATION FACTOR TS"/>
    <property type="match status" value="1"/>
</dbReference>
<dbReference type="AlphaFoldDB" id="A0A1W1H4J5"/>
<sequence>MAEITAAMVKELRDQTGSGMMDCKKALAENDGDLEKSLDFLRKKGLAKAQKRAGRATSEGIIYSYIHAGSKLGVMVEVNCESDFVAKTEDFQEFAKNIAMHIAAINPAGLNPEDIPQSVVDREREIYRSQALEQGKPENIVDKIVEGQVQKFYKDSCLMSQPYVKDPKKTISEMITETIGKIGENIQVRRFVRFQLGE</sequence>